<evidence type="ECO:0000256" key="2">
    <source>
        <dbReference type="ARBA" id="ARBA00006577"/>
    </source>
</evidence>
<dbReference type="Gene3D" id="3.10.50.40">
    <property type="match status" value="1"/>
</dbReference>
<dbReference type="PANTHER" id="PTHR43811:SF19">
    <property type="entry name" value="39 KDA FK506-BINDING NUCLEAR PROTEIN"/>
    <property type="match status" value="1"/>
</dbReference>
<proteinExistence type="inferred from homology"/>
<evidence type="ECO:0000256" key="6">
    <source>
        <dbReference type="PROSITE-ProRule" id="PRU00277"/>
    </source>
</evidence>
<dbReference type="PROSITE" id="PS51257">
    <property type="entry name" value="PROKAR_LIPOPROTEIN"/>
    <property type="match status" value="1"/>
</dbReference>
<evidence type="ECO:0000256" key="7">
    <source>
        <dbReference type="SAM" id="SignalP"/>
    </source>
</evidence>
<dbReference type="Pfam" id="PF00254">
    <property type="entry name" value="FKBP_C"/>
    <property type="match status" value="1"/>
</dbReference>
<dbReference type="EMBL" id="BSET01000002">
    <property type="protein sequence ID" value="GLK02365.1"/>
    <property type="molecule type" value="Genomic_DNA"/>
</dbReference>
<keyword evidence="10" id="KW-1185">Reference proteome</keyword>
<dbReference type="RefSeq" id="WP_204939916.1">
    <property type="nucleotide sequence ID" value="NZ_BAAAUM010000002.1"/>
</dbReference>
<dbReference type="Proteomes" id="UP001142325">
    <property type="component" value="Unassembled WGS sequence"/>
</dbReference>
<dbReference type="SUPFAM" id="SSF54534">
    <property type="entry name" value="FKBP-like"/>
    <property type="match status" value="1"/>
</dbReference>
<feature type="domain" description="PPIase FKBP-type" evidence="8">
    <location>
        <begin position="231"/>
        <end position="316"/>
    </location>
</feature>
<comment type="similarity">
    <text evidence="2">Belongs to the FKBP-type PPIase family.</text>
</comment>
<feature type="signal peptide" evidence="7">
    <location>
        <begin position="1"/>
        <end position="23"/>
    </location>
</feature>
<name>A0A9W6HU20_9MICO</name>
<keyword evidence="5 6" id="KW-0413">Isomerase</keyword>
<organism evidence="9 10">
    <name type="scientific">Microbacterium keratanolyticum</name>
    <dbReference type="NCBI Taxonomy" id="67574"/>
    <lineage>
        <taxon>Bacteria</taxon>
        <taxon>Bacillati</taxon>
        <taxon>Actinomycetota</taxon>
        <taxon>Actinomycetes</taxon>
        <taxon>Micrococcales</taxon>
        <taxon>Microbacteriaceae</taxon>
        <taxon>Microbacterium</taxon>
    </lineage>
</organism>
<feature type="chain" id="PRO_5040891780" description="peptidylprolyl isomerase" evidence="7">
    <location>
        <begin position="24"/>
        <end position="321"/>
    </location>
</feature>
<evidence type="ECO:0000259" key="8">
    <source>
        <dbReference type="PROSITE" id="PS50059"/>
    </source>
</evidence>
<evidence type="ECO:0000313" key="10">
    <source>
        <dbReference type="Proteomes" id="UP001142325"/>
    </source>
</evidence>
<evidence type="ECO:0000313" key="9">
    <source>
        <dbReference type="EMBL" id="GLK02365.1"/>
    </source>
</evidence>
<sequence>MRKTSAALITVSLTALALTGCTAAPSFEGASCERATDSHVASLATVTGDLGTEPKVTLPTPVRINESSVSDLIVGEGRAITTSDQLVALDVALYAGDSGELIVATEFNGDLSRLSNIDSWAQQIPGIATALECATEGSRIITGISPEDFGAEASAGFNLGKDESVVAVIDVLKVYLPHAEGSLEFNGALGLPTVVRAPDGRPGIIVPDADAPEELVVQTLIKGDGPVVTGDEPLRVHYTGVTWEGREVFDSSWDSNAKQFDLTSVIPGFAEGLKRQTVGSQVLIVIPPALGYGEQEQAGIPANSTLVFVVDILGTDSPAGQ</sequence>
<dbReference type="GO" id="GO:0003755">
    <property type="term" value="F:peptidyl-prolyl cis-trans isomerase activity"/>
    <property type="evidence" value="ECO:0007669"/>
    <property type="project" value="UniProtKB-KW"/>
</dbReference>
<dbReference type="InterPro" id="IPR001179">
    <property type="entry name" value="PPIase_FKBP_dom"/>
</dbReference>
<evidence type="ECO:0000256" key="3">
    <source>
        <dbReference type="ARBA" id="ARBA00013194"/>
    </source>
</evidence>
<reference evidence="9" key="1">
    <citation type="journal article" date="2014" name="Int. J. Syst. Evol. Microbiol.">
        <title>Complete genome sequence of Corynebacterium casei LMG S-19264T (=DSM 44701T), isolated from a smear-ripened cheese.</title>
        <authorList>
            <consortium name="US DOE Joint Genome Institute (JGI-PGF)"/>
            <person name="Walter F."/>
            <person name="Albersmeier A."/>
            <person name="Kalinowski J."/>
            <person name="Ruckert C."/>
        </authorList>
    </citation>
    <scope>NUCLEOTIDE SEQUENCE</scope>
    <source>
        <strain evidence="9">VKM Ac-1958</strain>
    </source>
</reference>
<protein>
    <recommendedName>
        <fullName evidence="3 6">peptidylprolyl isomerase</fullName>
        <ecNumber evidence="3 6">5.2.1.8</ecNumber>
    </recommendedName>
</protein>
<reference evidence="9" key="2">
    <citation type="submission" date="2023-01" db="EMBL/GenBank/DDBJ databases">
        <authorList>
            <person name="Sun Q."/>
            <person name="Evtushenko L."/>
        </authorList>
    </citation>
    <scope>NUCLEOTIDE SEQUENCE</scope>
    <source>
        <strain evidence="9">VKM Ac-1958</strain>
    </source>
</reference>
<gene>
    <name evidence="9" type="primary">fkbP1</name>
    <name evidence="9" type="ORF">GCM10017596_20800</name>
</gene>
<evidence type="ECO:0000256" key="5">
    <source>
        <dbReference type="ARBA" id="ARBA00023235"/>
    </source>
</evidence>
<evidence type="ECO:0000256" key="4">
    <source>
        <dbReference type="ARBA" id="ARBA00023110"/>
    </source>
</evidence>
<dbReference type="AlphaFoldDB" id="A0A9W6HU20"/>
<dbReference type="InterPro" id="IPR046357">
    <property type="entry name" value="PPIase_dom_sf"/>
</dbReference>
<evidence type="ECO:0000256" key="1">
    <source>
        <dbReference type="ARBA" id="ARBA00000971"/>
    </source>
</evidence>
<comment type="catalytic activity">
    <reaction evidence="1 6">
        <text>[protein]-peptidylproline (omega=180) = [protein]-peptidylproline (omega=0)</text>
        <dbReference type="Rhea" id="RHEA:16237"/>
        <dbReference type="Rhea" id="RHEA-COMP:10747"/>
        <dbReference type="Rhea" id="RHEA-COMP:10748"/>
        <dbReference type="ChEBI" id="CHEBI:83833"/>
        <dbReference type="ChEBI" id="CHEBI:83834"/>
        <dbReference type="EC" id="5.2.1.8"/>
    </reaction>
</comment>
<dbReference type="PROSITE" id="PS50059">
    <property type="entry name" value="FKBP_PPIASE"/>
    <property type="match status" value="1"/>
</dbReference>
<keyword evidence="7" id="KW-0732">Signal</keyword>
<dbReference type="PANTHER" id="PTHR43811">
    <property type="entry name" value="FKBP-TYPE PEPTIDYL-PROLYL CIS-TRANS ISOMERASE FKPA"/>
    <property type="match status" value="1"/>
</dbReference>
<accession>A0A9W6HU20</accession>
<comment type="caution">
    <text evidence="9">The sequence shown here is derived from an EMBL/GenBank/DDBJ whole genome shotgun (WGS) entry which is preliminary data.</text>
</comment>
<dbReference type="EC" id="5.2.1.8" evidence="3 6"/>
<keyword evidence="4 6" id="KW-0697">Rotamase</keyword>